<dbReference type="AlphaFoldDB" id="A0A6G0YR82"/>
<dbReference type="Proteomes" id="UP000478052">
    <property type="component" value="Unassembled WGS sequence"/>
</dbReference>
<reference evidence="1 2" key="1">
    <citation type="submission" date="2019-08" db="EMBL/GenBank/DDBJ databases">
        <title>Whole genome of Aphis craccivora.</title>
        <authorList>
            <person name="Voronova N.V."/>
            <person name="Shulinski R.S."/>
            <person name="Bandarenka Y.V."/>
            <person name="Zhorov D.G."/>
            <person name="Warner D."/>
        </authorList>
    </citation>
    <scope>NUCLEOTIDE SEQUENCE [LARGE SCALE GENOMIC DNA]</scope>
    <source>
        <strain evidence="1">180601</strain>
        <tissue evidence="1">Whole Body</tissue>
    </source>
</reference>
<evidence type="ECO:0000313" key="1">
    <source>
        <dbReference type="EMBL" id="KAF0760117.1"/>
    </source>
</evidence>
<accession>A0A6G0YR82</accession>
<sequence>MLHLCKKYTIKKYLKTFLYRYGKKWCGNTVFLKANCMDLALYLQSGDEKDICAYDLIEELLICQNIVDKSVTPIEYLRSTMSQERLSSLALLAIEKEESQNLNYEKVIENFTAKSLEKLDYICL</sequence>
<keyword evidence="2" id="KW-1185">Reference proteome</keyword>
<protein>
    <submittedName>
        <fullName evidence="1">Zinc finger MYM-type protein 1-like</fullName>
    </submittedName>
</protein>
<proteinExistence type="predicted"/>
<gene>
    <name evidence="1" type="ORF">FWK35_00016499</name>
</gene>
<name>A0A6G0YR82_APHCR</name>
<comment type="caution">
    <text evidence="1">The sequence shown here is derived from an EMBL/GenBank/DDBJ whole genome shotgun (WGS) entry which is preliminary data.</text>
</comment>
<organism evidence="1 2">
    <name type="scientific">Aphis craccivora</name>
    <name type="common">Cowpea aphid</name>
    <dbReference type="NCBI Taxonomy" id="307492"/>
    <lineage>
        <taxon>Eukaryota</taxon>
        <taxon>Metazoa</taxon>
        <taxon>Ecdysozoa</taxon>
        <taxon>Arthropoda</taxon>
        <taxon>Hexapoda</taxon>
        <taxon>Insecta</taxon>
        <taxon>Pterygota</taxon>
        <taxon>Neoptera</taxon>
        <taxon>Paraneoptera</taxon>
        <taxon>Hemiptera</taxon>
        <taxon>Sternorrhyncha</taxon>
        <taxon>Aphidomorpha</taxon>
        <taxon>Aphidoidea</taxon>
        <taxon>Aphididae</taxon>
        <taxon>Aphidini</taxon>
        <taxon>Aphis</taxon>
        <taxon>Aphis</taxon>
    </lineage>
</organism>
<evidence type="ECO:0000313" key="2">
    <source>
        <dbReference type="Proteomes" id="UP000478052"/>
    </source>
</evidence>
<dbReference type="EMBL" id="VUJU01002782">
    <property type="protein sequence ID" value="KAF0760117.1"/>
    <property type="molecule type" value="Genomic_DNA"/>
</dbReference>